<protein>
    <submittedName>
        <fullName evidence="1">Uncharacterized protein</fullName>
    </submittedName>
</protein>
<gene>
    <name evidence="1" type="ORF">MM415B04613_0010</name>
</gene>
<dbReference type="EMBL" id="MT143073">
    <property type="protein sequence ID" value="QJA92517.1"/>
    <property type="molecule type" value="Genomic_DNA"/>
</dbReference>
<dbReference type="AlphaFoldDB" id="A0A6M3LBK4"/>
<organism evidence="1">
    <name type="scientific">viral metagenome</name>
    <dbReference type="NCBI Taxonomy" id="1070528"/>
    <lineage>
        <taxon>unclassified sequences</taxon>
        <taxon>metagenomes</taxon>
        <taxon>organismal metagenomes</taxon>
    </lineage>
</organism>
<sequence>MSGGHWQYCGYKILDACEEIEQDEEVKKRFPELSQIIGSLGRWLYDVEHELDWDLSYDTKIVDDRKFEKEKINELLSILRKY</sequence>
<evidence type="ECO:0000313" key="1">
    <source>
        <dbReference type="EMBL" id="QJA92517.1"/>
    </source>
</evidence>
<proteinExistence type="predicted"/>
<name>A0A6M3LBK4_9ZZZZ</name>
<reference evidence="1" key="1">
    <citation type="submission" date="2020-03" db="EMBL/GenBank/DDBJ databases">
        <title>The deep terrestrial virosphere.</title>
        <authorList>
            <person name="Holmfeldt K."/>
            <person name="Nilsson E."/>
            <person name="Simone D."/>
            <person name="Lopez-Fernandez M."/>
            <person name="Wu X."/>
            <person name="de Brujin I."/>
            <person name="Lundin D."/>
            <person name="Andersson A."/>
            <person name="Bertilsson S."/>
            <person name="Dopson M."/>
        </authorList>
    </citation>
    <scope>NUCLEOTIDE SEQUENCE</scope>
    <source>
        <strain evidence="1">MM415B04613</strain>
    </source>
</reference>
<accession>A0A6M3LBK4</accession>